<dbReference type="InterPro" id="IPR042557">
    <property type="entry name" value="SCO4226"/>
</dbReference>
<dbReference type="InterPro" id="IPR025336">
    <property type="entry name" value="SCO4226-like"/>
</dbReference>
<proteinExistence type="predicted"/>
<dbReference type="Pfam" id="PF14026">
    <property type="entry name" value="SCO4226-like"/>
    <property type="match status" value="1"/>
</dbReference>
<sequence>MVERNLAGISMEDLGGAQKAAISQAKQMSDQGEAVSYIRSTFAPEDGRCMCLFEASDEAQVRKLNDTAGLPYDRVVSAMDLTP</sequence>
<dbReference type="Gene3D" id="3.30.70.3090">
    <property type="entry name" value="ORF SCO4226, nickel-binding ferredoxin-like monomer"/>
    <property type="match status" value="1"/>
</dbReference>
<organism evidence="1 2">
    <name type="scientific">Sulfitobacter sediminis</name>
    <dbReference type="NCBI Taxonomy" id="3234186"/>
    <lineage>
        <taxon>Bacteria</taxon>
        <taxon>Pseudomonadati</taxon>
        <taxon>Pseudomonadota</taxon>
        <taxon>Alphaproteobacteria</taxon>
        <taxon>Rhodobacterales</taxon>
        <taxon>Roseobacteraceae</taxon>
        <taxon>Sulfitobacter</taxon>
    </lineage>
</organism>
<gene>
    <name evidence="1" type="ORF">AB2B41_16720</name>
</gene>
<evidence type="ECO:0000313" key="1">
    <source>
        <dbReference type="EMBL" id="MEW9921256.1"/>
    </source>
</evidence>
<keyword evidence="2" id="KW-1185">Reference proteome</keyword>
<protein>
    <submittedName>
        <fullName evidence="1">DUF4242 domain-containing protein</fullName>
    </submittedName>
</protein>
<evidence type="ECO:0000313" key="2">
    <source>
        <dbReference type="Proteomes" id="UP001556098"/>
    </source>
</evidence>
<dbReference type="RefSeq" id="WP_367879051.1">
    <property type="nucleotide sequence ID" value="NZ_JBFNXX010000014.1"/>
</dbReference>
<name>A0ABV3RRF7_9RHOB</name>
<accession>A0ABV3RRF7</accession>
<reference evidence="1 2" key="1">
    <citation type="submission" date="2024-07" db="EMBL/GenBank/DDBJ databases">
        <title>Marimonas sp.nov., isolated from tidal-flat sediment.</title>
        <authorList>
            <person name="Jayan J.N."/>
            <person name="Lee S.S."/>
        </authorList>
    </citation>
    <scope>NUCLEOTIDE SEQUENCE [LARGE SCALE GENOMIC DNA]</scope>
    <source>
        <strain evidence="1 2">MJW-29</strain>
    </source>
</reference>
<comment type="caution">
    <text evidence="1">The sequence shown here is derived from an EMBL/GenBank/DDBJ whole genome shotgun (WGS) entry which is preliminary data.</text>
</comment>
<dbReference type="EMBL" id="JBFNXX010000014">
    <property type="protein sequence ID" value="MEW9921256.1"/>
    <property type="molecule type" value="Genomic_DNA"/>
</dbReference>
<dbReference type="Proteomes" id="UP001556098">
    <property type="component" value="Unassembled WGS sequence"/>
</dbReference>